<protein>
    <submittedName>
        <fullName evidence="2">Ribosomal protein S18 acetylase RimI-like enzyme</fullName>
    </submittedName>
</protein>
<dbReference type="Pfam" id="PF00583">
    <property type="entry name" value="Acetyltransf_1"/>
    <property type="match status" value="1"/>
</dbReference>
<name>A0A840ERJ6_9FLAO</name>
<keyword evidence="2" id="KW-0687">Ribonucleoprotein</keyword>
<evidence type="ECO:0000313" key="2">
    <source>
        <dbReference type="EMBL" id="MBB4119661.1"/>
    </source>
</evidence>
<dbReference type="Proteomes" id="UP000553034">
    <property type="component" value="Unassembled WGS sequence"/>
</dbReference>
<dbReference type="InterPro" id="IPR000182">
    <property type="entry name" value="GNAT_dom"/>
</dbReference>
<proteinExistence type="predicted"/>
<dbReference type="PROSITE" id="PS51186">
    <property type="entry name" value="GNAT"/>
    <property type="match status" value="1"/>
</dbReference>
<organism evidence="2 3">
    <name type="scientific">Mesonia hippocampi</name>
    <dbReference type="NCBI Taxonomy" id="1628250"/>
    <lineage>
        <taxon>Bacteria</taxon>
        <taxon>Pseudomonadati</taxon>
        <taxon>Bacteroidota</taxon>
        <taxon>Flavobacteriia</taxon>
        <taxon>Flavobacteriales</taxon>
        <taxon>Flavobacteriaceae</taxon>
        <taxon>Mesonia</taxon>
    </lineage>
</organism>
<dbReference type="SUPFAM" id="SSF55729">
    <property type="entry name" value="Acyl-CoA N-acyltransferases (Nat)"/>
    <property type="match status" value="1"/>
</dbReference>
<keyword evidence="3" id="KW-1185">Reference proteome</keyword>
<dbReference type="RefSeq" id="WP_183478010.1">
    <property type="nucleotide sequence ID" value="NZ_JACIFO010000008.1"/>
</dbReference>
<evidence type="ECO:0000313" key="3">
    <source>
        <dbReference type="Proteomes" id="UP000553034"/>
    </source>
</evidence>
<dbReference type="InterPro" id="IPR016181">
    <property type="entry name" value="Acyl_CoA_acyltransferase"/>
</dbReference>
<sequence length="180" mass="21031">MIEIKKATYKEAAIIALLGRITFTETFAHYFKDKQDLLDYYEQTFSVAKIESSLKKSNNVYWIAYWNKLPIGYAKLKINSNTDFIPNTECAQLQKIYVLKDFLGKKVGWLLMNELMAFFNQTEQSHIWLSVLQENKLALSFYKKFNLKKVATHNFQIGKEVFNFNMLSLAKKNNSLKTPS</sequence>
<dbReference type="CDD" id="cd04301">
    <property type="entry name" value="NAT_SF"/>
    <property type="match status" value="1"/>
</dbReference>
<gene>
    <name evidence="2" type="ORF">GGR32_001967</name>
</gene>
<dbReference type="GO" id="GO:0016747">
    <property type="term" value="F:acyltransferase activity, transferring groups other than amino-acyl groups"/>
    <property type="evidence" value="ECO:0007669"/>
    <property type="project" value="InterPro"/>
</dbReference>
<dbReference type="GO" id="GO:0005840">
    <property type="term" value="C:ribosome"/>
    <property type="evidence" value="ECO:0007669"/>
    <property type="project" value="UniProtKB-KW"/>
</dbReference>
<dbReference type="EMBL" id="JACIFO010000008">
    <property type="protein sequence ID" value="MBB4119661.1"/>
    <property type="molecule type" value="Genomic_DNA"/>
</dbReference>
<feature type="domain" description="N-acetyltransferase" evidence="1">
    <location>
        <begin position="21"/>
        <end position="174"/>
    </location>
</feature>
<keyword evidence="2" id="KW-0689">Ribosomal protein</keyword>
<comment type="caution">
    <text evidence="2">The sequence shown here is derived from an EMBL/GenBank/DDBJ whole genome shotgun (WGS) entry which is preliminary data.</text>
</comment>
<accession>A0A840ERJ6</accession>
<evidence type="ECO:0000259" key="1">
    <source>
        <dbReference type="PROSITE" id="PS51186"/>
    </source>
</evidence>
<reference evidence="2 3" key="1">
    <citation type="submission" date="2020-08" db="EMBL/GenBank/DDBJ databases">
        <title>Genomic Encyclopedia of Type Strains, Phase IV (KMG-IV): sequencing the most valuable type-strain genomes for metagenomic binning, comparative biology and taxonomic classification.</title>
        <authorList>
            <person name="Goeker M."/>
        </authorList>
    </citation>
    <scope>NUCLEOTIDE SEQUENCE [LARGE SCALE GENOMIC DNA]</scope>
    <source>
        <strain evidence="2 3">DSM 29568</strain>
    </source>
</reference>
<dbReference type="AlphaFoldDB" id="A0A840ERJ6"/>
<dbReference type="Gene3D" id="3.40.630.30">
    <property type="match status" value="1"/>
</dbReference>